<reference key="3">
    <citation type="submission" date="2010-02" db="EMBL/GenBank/DDBJ databases">
        <title>Complete genome sequence of Thermosphaera aggregans type strain (M11TL).</title>
        <authorList>
            <consortium name="US DOE Joint Genome Institute (JGI-PGF)"/>
            <person name="Spring S."/>
            <person name="Lapidus A."/>
            <person name="Munk C."/>
            <person name="Schroeder M."/>
            <person name="Glavina Del Rio T."/>
            <person name="Tice H."/>
            <person name="Copeland A."/>
            <person name="Cheng J.-F."/>
            <person name="Lucas S."/>
            <person name="Chen F."/>
            <person name="Nolan M."/>
            <person name="Bruce D."/>
            <person name="Goodwin L."/>
            <person name="Pitluck S."/>
            <person name="Ivanova N."/>
            <person name="Mavromatis K."/>
            <person name="Ovchinnikova G."/>
            <person name="Pati A."/>
            <person name="Chen A."/>
            <person name="Palaniappan K."/>
            <person name="Land M."/>
            <person name="Hauser L."/>
            <person name="Chang Y.-J."/>
            <person name="Jeffries C.C."/>
            <person name="Brettin T."/>
            <person name="Detter J.C."/>
            <person name="Tapia R."/>
            <person name="Han C."/>
            <person name="Chain P."/>
            <person name="Heimerl T."/>
            <person name="Weik F."/>
            <person name="Goker M."/>
            <person name="Rachel R."/>
            <person name="Bristow J."/>
            <person name="Eisen J.A."/>
            <person name="Markowitz V."/>
            <person name="Hugenholtz P."/>
            <person name="Kyrpides N.C."/>
            <person name="Klenk H.-P."/>
        </authorList>
    </citation>
    <scope>NUCLEOTIDE SEQUENCE</scope>
    <source>
        <strain>DSM 11486</strain>
    </source>
</reference>
<protein>
    <submittedName>
        <fullName evidence="5">Glycosyl transferase group 1</fullName>
    </submittedName>
</protein>
<dbReference type="PANTHER" id="PTHR12526:SF510">
    <property type="entry name" value="D-INOSITOL 3-PHOSPHATE GLYCOSYLTRANSFERASE"/>
    <property type="match status" value="1"/>
</dbReference>
<dbReference type="AlphaFoldDB" id="D5U153"/>
<evidence type="ECO:0000313" key="6">
    <source>
        <dbReference type="Proteomes" id="UP000002376"/>
    </source>
</evidence>
<dbReference type="PANTHER" id="PTHR12526">
    <property type="entry name" value="GLYCOSYLTRANSFERASE"/>
    <property type="match status" value="1"/>
</dbReference>
<dbReference type="GO" id="GO:0016757">
    <property type="term" value="F:glycosyltransferase activity"/>
    <property type="evidence" value="ECO:0007669"/>
    <property type="project" value="UniProtKB-KW"/>
</dbReference>
<reference evidence="6" key="2">
    <citation type="journal article" date="2010" name="Stand. Genomic Sci.">
        <title>Complete genome sequence of Thermosphaera aggregans type strain (M11TLT).</title>
        <authorList>
            <person name="Spring S."/>
            <person name="Rachel R."/>
            <person name="Lapidus A."/>
            <person name="Davenport K."/>
            <person name="Tice H."/>
            <person name="Copeland A."/>
            <person name="Cheng J.-F."/>
            <person name="Lucas S."/>
            <person name="Chen F."/>
            <person name="Nolan M."/>
            <person name="Bruce D."/>
            <person name="Goodwin L."/>
            <person name="Pitluck S."/>
            <person name="Ivanova N."/>
            <person name="Mavromatis K."/>
            <person name="Ovchinnikova G."/>
            <person name="Pati A."/>
            <person name="Chen A."/>
            <person name="Palaniappan K."/>
            <person name="Land M."/>
            <person name="Hauser L."/>
            <person name="Chang Y.-J."/>
            <person name="Jeffries C.C."/>
            <person name="Brettin T."/>
            <person name="Detter J.C."/>
            <person name="Tapia R."/>
            <person name="Han C."/>
            <person name="Heimerl T."/>
            <person name="Weikl F."/>
            <person name="Brambilla E."/>
            <person name="Goker M."/>
            <person name="Bristow J."/>
            <person name="Eisen J.A."/>
            <person name="Markowitz V."/>
            <person name="Hugenholtz P."/>
            <person name="Kyrpides N.C."/>
            <person name="Klenk H.-P."/>
        </authorList>
    </citation>
    <scope>NUCLEOTIDE SEQUENCE [LARGE SCALE GENOMIC DNA]</scope>
    <source>
        <strain evidence="6">DSM 11486 / M11TL</strain>
    </source>
</reference>
<dbReference type="eggNOG" id="arCOG01403">
    <property type="taxonomic scope" value="Archaea"/>
</dbReference>
<reference evidence="5 6" key="1">
    <citation type="journal article" date="2010" name="Stand. Genomic Sci.">
        <title>Complete genome sequence of Thermosphaera aggregans type strain (M11TL).</title>
        <authorList>
            <person name="Spring S."/>
            <person name="Rachel R."/>
            <person name="Lapidus A."/>
            <person name="Davenport K."/>
            <person name="Tice H."/>
            <person name="Copeland A."/>
            <person name="Cheng J.F."/>
            <person name="Lucas S."/>
            <person name="Chen F."/>
            <person name="Nolan M."/>
            <person name="Bruce D."/>
            <person name="Goodwin L."/>
            <person name="Pitluck S."/>
            <person name="Ivanova N."/>
            <person name="Mavromatis K."/>
            <person name="Ovchinnikova G."/>
            <person name="Pati A."/>
            <person name="Chen A."/>
            <person name="Palaniappan K."/>
            <person name="Land M."/>
            <person name="Hauser L."/>
            <person name="Chang Y.J."/>
            <person name="Jeffries C.C."/>
            <person name="Brettin T."/>
            <person name="Detter J.C."/>
            <person name="Tapia R."/>
            <person name="Han C."/>
            <person name="Heimerl T."/>
            <person name="Weikl F."/>
            <person name="Brambilla E."/>
            <person name="Goker M."/>
            <person name="Bristow J."/>
            <person name="Eisen J.A."/>
            <person name="Markowitz V."/>
            <person name="Hugenholtz P."/>
            <person name="Kyrpides N.C."/>
            <person name="Klenk H.P."/>
        </authorList>
    </citation>
    <scope>NUCLEOTIDE SEQUENCE [LARGE SCALE GENOMIC DNA]</scope>
    <source>
        <strain evidence="6">DSM 11486 / M11TL</strain>
    </source>
</reference>
<evidence type="ECO:0000259" key="4">
    <source>
        <dbReference type="Pfam" id="PF13439"/>
    </source>
</evidence>
<feature type="domain" description="Glycosyltransferase subfamily 4-like N-terminal" evidence="4">
    <location>
        <begin position="15"/>
        <end position="179"/>
    </location>
</feature>
<feature type="domain" description="Glycosyl transferase family 1" evidence="3">
    <location>
        <begin position="197"/>
        <end position="346"/>
    </location>
</feature>
<keyword evidence="2 5" id="KW-0808">Transferase</keyword>
<dbReference type="Pfam" id="PF00534">
    <property type="entry name" value="Glycos_transf_1"/>
    <property type="match status" value="1"/>
</dbReference>
<dbReference type="EMBL" id="CP001939">
    <property type="protein sequence ID" value="ADG90853.1"/>
    <property type="molecule type" value="Genomic_DNA"/>
</dbReference>
<proteinExistence type="predicted"/>
<dbReference type="Proteomes" id="UP000002376">
    <property type="component" value="Chromosome"/>
</dbReference>
<dbReference type="Pfam" id="PF13439">
    <property type="entry name" value="Glyco_transf_4"/>
    <property type="match status" value="1"/>
</dbReference>
<dbReference type="SUPFAM" id="SSF53756">
    <property type="entry name" value="UDP-Glycosyltransferase/glycogen phosphorylase"/>
    <property type="match status" value="1"/>
</dbReference>
<organism evidence="5 6">
    <name type="scientific">Thermosphaera aggregans (strain DSM 11486 / M11TL)</name>
    <dbReference type="NCBI Taxonomy" id="633148"/>
    <lineage>
        <taxon>Archaea</taxon>
        <taxon>Thermoproteota</taxon>
        <taxon>Thermoprotei</taxon>
        <taxon>Desulfurococcales</taxon>
        <taxon>Desulfurococcaceae</taxon>
        <taxon>Thermosphaera</taxon>
    </lineage>
</organism>
<evidence type="ECO:0000313" key="5">
    <source>
        <dbReference type="EMBL" id="ADG90853.1"/>
    </source>
</evidence>
<gene>
    <name evidence="5" type="ordered locus">Tagg_0579</name>
</gene>
<keyword evidence="1" id="KW-0328">Glycosyltransferase</keyword>
<dbReference type="STRING" id="633148.Tagg_0579"/>
<accession>D5U153</accession>
<keyword evidence="6" id="KW-1185">Reference proteome</keyword>
<dbReference type="CDD" id="cd03801">
    <property type="entry name" value="GT4_PimA-like"/>
    <property type="match status" value="1"/>
</dbReference>
<dbReference type="InterPro" id="IPR001296">
    <property type="entry name" value="Glyco_trans_1"/>
</dbReference>
<evidence type="ECO:0000256" key="1">
    <source>
        <dbReference type="ARBA" id="ARBA00022676"/>
    </source>
</evidence>
<dbReference type="Gene3D" id="3.40.50.2000">
    <property type="entry name" value="Glycogen Phosphorylase B"/>
    <property type="match status" value="2"/>
</dbReference>
<dbReference type="InterPro" id="IPR028098">
    <property type="entry name" value="Glyco_trans_4-like_N"/>
</dbReference>
<dbReference type="HOGENOM" id="CLU_009583_2_1_2"/>
<dbReference type="KEGG" id="tag:Tagg_0579"/>
<sequence>MLRIVHVSTLFFPFVGGLERAVQRVAEEQAKVGHEVTVVTSDAYAEDRPRVEKGLITVVRVKSWKNPYPYLIVPREIPRDVLKNADIVVGWGHAYYFVYRMVKEAKNHGKPVGMYFIGVDYLQRHYNPLFKLLGFQYQRTLTKRLAEIVDTPFTTNEFEKELLKAGYGLDSFVIPHGVDEIYFRLPNMAKYLRNKYNVDGRIISYIGRIHLTKGVDLLIKAFAKIVKTEPDLKLVIAGKGDEKYLRKCLNIAKMLSIHNKIRYLGYIPEEDKIGLIDASELVVIPSRHAGENYSIIIDEVKARGKPLVVTNYGALPYRIKNAVEGIVVNADANSLAKGITYVLNNIDMFRIVEKPYTWSEVAKKLVDLYIEVAQ</sequence>
<evidence type="ECO:0000259" key="3">
    <source>
        <dbReference type="Pfam" id="PF00534"/>
    </source>
</evidence>
<dbReference type="CAZy" id="GT4">
    <property type="family name" value="Glycosyltransferase Family 4"/>
</dbReference>
<name>D5U153_THEAM</name>
<evidence type="ECO:0000256" key="2">
    <source>
        <dbReference type="ARBA" id="ARBA00022679"/>
    </source>
</evidence>